<evidence type="ECO:0000256" key="1">
    <source>
        <dbReference type="SAM" id="Phobius"/>
    </source>
</evidence>
<keyword evidence="1" id="KW-1133">Transmembrane helix</keyword>
<dbReference type="InterPro" id="IPR018037">
    <property type="entry name" value="FixH_proteobacterial"/>
</dbReference>
<evidence type="ECO:0000313" key="3">
    <source>
        <dbReference type="Proteomes" id="UP000262379"/>
    </source>
</evidence>
<dbReference type="EMBL" id="QURN01000005">
    <property type="protein sequence ID" value="RFC68277.1"/>
    <property type="molecule type" value="Genomic_DNA"/>
</dbReference>
<dbReference type="PIRSF" id="PIRSF011386">
    <property type="entry name" value="FixH"/>
    <property type="match status" value="1"/>
</dbReference>
<comment type="caution">
    <text evidence="2">The sequence shown here is derived from an EMBL/GenBank/DDBJ whole genome shotgun (WGS) entry which is preliminary data.</text>
</comment>
<dbReference type="RefSeq" id="WP_116623420.1">
    <property type="nucleotide sequence ID" value="NZ_QURN01000005.1"/>
</dbReference>
<sequence>MSTNGQSAGFTGRHMLLIMLAFFGVIIAVNFLMAYFARSSWTGLVVENSYVASQEFNAKMAETRAQEALGWTGNLVVADGRVRYSLTDKGGHAVRLKSVGITFMHPVDDREDEHIDLVRGGDGIFDGPHTFSDGVWLVEIVADAGLEKPYRETLRVHVEQGKRT</sequence>
<evidence type="ECO:0000313" key="2">
    <source>
        <dbReference type="EMBL" id="RFC68277.1"/>
    </source>
</evidence>
<reference evidence="3" key="1">
    <citation type="submission" date="2018-08" db="EMBL/GenBank/DDBJ databases">
        <authorList>
            <person name="Im W.T."/>
        </authorList>
    </citation>
    <scope>NUCLEOTIDE SEQUENCE [LARGE SCALE GENOMIC DNA]</scope>
    <source>
        <strain evidence="3">LA-28</strain>
    </source>
</reference>
<keyword evidence="1" id="KW-0472">Membrane</keyword>
<name>A0A371XGB4_9HYPH</name>
<keyword evidence="1" id="KW-0812">Transmembrane</keyword>
<dbReference type="Pfam" id="PF05751">
    <property type="entry name" value="FixH"/>
    <property type="match status" value="1"/>
</dbReference>
<organism evidence="2 3">
    <name type="scientific">Mesorhizobium denitrificans</name>
    <dbReference type="NCBI Taxonomy" id="2294114"/>
    <lineage>
        <taxon>Bacteria</taxon>
        <taxon>Pseudomonadati</taxon>
        <taxon>Pseudomonadota</taxon>
        <taxon>Alphaproteobacteria</taxon>
        <taxon>Hyphomicrobiales</taxon>
        <taxon>Phyllobacteriaceae</taxon>
        <taxon>Mesorhizobium</taxon>
    </lineage>
</organism>
<gene>
    <name evidence="2" type="ORF">DY251_08420</name>
</gene>
<proteinExistence type="predicted"/>
<keyword evidence="3" id="KW-1185">Reference proteome</keyword>
<accession>A0A371XGB4</accession>
<dbReference type="AlphaFoldDB" id="A0A371XGB4"/>
<protein>
    <submittedName>
        <fullName evidence="2">Cytochrome oxidase</fullName>
    </submittedName>
</protein>
<feature type="transmembrane region" description="Helical" evidence="1">
    <location>
        <begin position="15"/>
        <end position="37"/>
    </location>
</feature>
<dbReference type="InterPro" id="IPR008620">
    <property type="entry name" value="FixH"/>
</dbReference>
<dbReference type="Proteomes" id="UP000262379">
    <property type="component" value="Unassembled WGS sequence"/>
</dbReference>